<sequence>MSTDMKQLNSSSIKNVHCNVTCLLDLPNEVLLLICRYMSSYHILYSFYTHSTPEMRLHRVIYDYYIKIKVDSITNNEYIYLFSHPKTSLRPEPLILTCRRSKKTLSYFRLTEFTLFAHYIEFIINDFKSILNYMPALIKLTLSIRDTYDPIFCEGPKLESILNKHLPHLHQFVYTMTHEIHSQTLIEDFIQWPMDMVFYEDDNSRWIHIYSLPWPSNKDDKRRLPLVNNGYNTTVTSNTHFRRACQIKTCLLIDIKLPTRITKLILTEEAHITSETLVVQTSICHLTVERRLINEREISILAHHFPNVTYLKLLFTFEKSLYIRCFQTLFSVDNNINGNRCFWAQLINFSTDFYNELNIIMDDNDVKHWLIQNTDMKFCKSQFYADCFNSTFHIWF</sequence>
<proteinExistence type="predicted"/>
<dbReference type="Proteomes" id="UP000663882">
    <property type="component" value="Unassembled WGS sequence"/>
</dbReference>
<dbReference type="EMBL" id="CAJNOO010003627">
    <property type="protein sequence ID" value="CAF1347640.1"/>
    <property type="molecule type" value="Genomic_DNA"/>
</dbReference>
<evidence type="ECO:0000313" key="2">
    <source>
        <dbReference type="Proteomes" id="UP000663882"/>
    </source>
</evidence>
<evidence type="ECO:0000313" key="1">
    <source>
        <dbReference type="EMBL" id="CAF1347640.1"/>
    </source>
</evidence>
<dbReference type="AlphaFoldDB" id="A0A815H747"/>
<reference evidence="1" key="1">
    <citation type="submission" date="2021-02" db="EMBL/GenBank/DDBJ databases">
        <authorList>
            <person name="Nowell W R."/>
        </authorList>
    </citation>
    <scope>NUCLEOTIDE SEQUENCE</scope>
</reference>
<dbReference type="OrthoDB" id="10626121at2759"/>
<protein>
    <recommendedName>
        <fullName evidence="3">F-box domain-containing protein</fullName>
    </recommendedName>
</protein>
<organism evidence="1 2">
    <name type="scientific">Rotaria sordida</name>
    <dbReference type="NCBI Taxonomy" id="392033"/>
    <lineage>
        <taxon>Eukaryota</taxon>
        <taxon>Metazoa</taxon>
        <taxon>Spiralia</taxon>
        <taxon>Gnathifera</taxon>
        <taxon>Rotifera</taxon>
        <taxon>Eurotatoria</taxon>
        <taxon>Bdelloidea</taxon>
        <taxon>Philodinida</taxon>
        <taxon>Philodinidae</taxon>
        <taxon>Rotaria</taxon>
    </lineage>
</organism>
<accession>A0A815H747</accession>
<name>A0A815H747_9BILA</name>
<evidence type="ECO:0008006" key="3">
    <source>
        <dbReference type="Google" id="ProtNLM"/>
    </source>
</evidence>
<gene>
    <name evidence="1" type="ORF">RFH988_LOCUS32128</name>
</gene>
<comment type="caution">
    <text evidence="1">The sequence shown here is derived from an EMBL/GenBank/DDBJ whole genome shotgun (WGS) entry which is preliminary data.</text>
</comment>